<evidence type="ECO:0000313" key="2">
    <source>
        <dbReference type="Proteomes" id="UP000260025"/>
    </source>
</evidence>
<dbReference type="RefSeq" id="WP_117443762.1">
    <property type="nucleotide sequence ID" value="NZ_JAJFEN010000022.1"/>
</dbReference>
<dbReference type="InterPro" id="IPR027417">
    <property type="entry name" value="P-loop_NTPase"/>
</dbReference>
<dbReference type="Proteomes" id="UP000260025">
    <property type="component" value="Unassembled WGS sequence"/>
</dbReference>
<gene>
    <name evidence="1" type="ORF">DXA38_14390</name>
</gene>
<protein>
    <submittedName>
        <fullName evidence="1">PBSX family phage terminase large subunit</fullName>
    </submittedName>
</protein>
<sequence length="408" mass="46894">MLSEKQAEFIREGNHRWNFKIGATGTGKTYLDFTYLIPQRLRERHGKEGLNALIGVTQQTVERNVLEPMREYWGPDLVGDIRKGTNKVHLFGEDAYVLGAEKISSVARLRGSTLKYCYGDETVDWNKEVFQLLKSRLRTGYSLFDGTGNPQHPKHWLKLFIDSDADVYCQQYKLDDNPFLPDEVREELKKEYFGTVEYNRYILGEWCNAEGLIFKPYADNPKLWEVEILPFFQMVNIGLDIGGTKSHSTLAATGIAPAYSSICTFLEKKIVHAKGTIDTVSICRACVEMIQLCILEGYYPAYIFVDNAEQVILNSIRGYVQRAGYTTVVWDCKKVEGKDRILVYNLLLGQKRMLFRNVPTVSEALATVLYDEKKDEDAILDDFTTDVDSFDAHFYSWSFFMDYITAFR</sequence>
<dbReference type="Pfam" id="PF03237">
    <property type="entry name" value="Terminase_6N"/>
    <property type="match status" value="1"/>
</dbReference>
<accession>A0A3E2VTD0</accession>
<proteinExistence type="predicted"/>
<comment type="caution">
    <text evidence="1">The sequence shown here is derived from an EMBL/GenBank/DDBJ whole genome shotgun (WGS) entry which is preliminary data.</text>
</comment>
<dbReference type="Gene3D" id="3.40.50.300">
    <property type="entry name" value="P-loop containing nucleotide triphosphate hydrolases"/>
    <property type="match status" value="1"/>
</dbReference>
<name>A0A3E2VTD0_CLOIN</name>
<dbReference type="AlphaFoldDB" id="A0A3E2VTD0"/>
<reference evidence="1 2" key="1">
    <citation type="submission" date="2018-08" db="EMBL/GenBank/DDBJ databases">
        <title>A genome reference for cultivated species of the human gut microbiota.</title>
        <authorList>
            <person name="Zou Y."/>
            <person name="Xue W."/>
            <person name="Luo G."/>
        </authorList>
    </citation>
    <scope>NUCLEOTIDE SEQUENCE [LARGE SCALE GENOMIC DNA]</scope>
    <source>
        <strain evidence="1 2">OF01-2LB</strain>
    </source>
</reference>
<organism evidence="1 2">
    <name type="scientific">Clostridium innocuum</name>
    <dbReference type="NCBI Taxonomy" id="1522"/>
    <lineage>
        <taxon>Bacteria</taxon>
        <taxon>Bacillati</taxon>
        <taxon>Bacillota</taxon>
        <taxon>Clostridia</taxon>
        <taxon>Eubacteriales</taxon>
        <taxon>Clostridiaceae</taxon>
        <taxon>Clostridium</taxon>
    </lineage>
</organism>
<dbReference type="EMBL" id="QVEV01000023">
    <property type="protein sequence ID" value="RGC14164.1"/>
    <property type="molecule type" value="Genomic_DNA"/>
</dbReference>
<evidence type="ECO:0000313" key="1">
    <source>
        <dbReference type="EMBL" id="RGC14164.1"/>
    </source>
</evidence>
<dbReference type="OrthoDB" id="4498710at2"/>